<keyword evidence="1" id="KW-0732">Signal</keyword>
<dbReference type="PANTHER" id="PTHR37427">
    <property type="entry name" value="PROTEIN CBG20963-RELATED"/>
    <property type="match status" value="1"/>
</dbReference>
<evidence type="ECO:0000313" key="3">
    <source>
        <dbReference type="WBParaSite" id="sdigi.contig146.g5222.t1"/>
    </source>
</evidence>
<reference evidence="3" key="1">
    <citation type="submission" date="2022-11" db="UniProtKB">
        <authorList>
            <consortium name="WormBaseParasite"/>
        </authorList>
    </citation>
    <scope>IDENTIFICATION</scope>
</reference>
<dbReference type="WBParaSite" id="sdigi.contig146.g5222.t1">
    <property type="protein sequence ID" value="sdigi.contig146.g5222.t1"/>
    <property type="gene ID" value="sdigi.contig146.g5222"/>
</dbReference>
<dbReference type="AlphaFoldDB" id="A0A915PLZ3"/>
<dbReference type="Proteomes" id="UP000887581">
    <property type="component" value="Unplaced"/>
</dbReference>
<organism evidence="2 3">
    <name type="scientific">Setaria digitata</name>
    <dbReference type="NCBI Taxonomy" id="48799"/>
    <lineage>
        <taxon>Eukaryota</taxon>
        <taxon>Metazoa</taxon>
        <taxon>Ecdysozoa</taxon>
        <taxon>Nematoda</taxon>
        <taxon>Chromadorea</taxon>
        <taxon>Rhabditida</taxon>
        <taxon>Spirurina</taxon>
        <taxon>Spiruromorpha</taxon>
        <taxon>Filarioidea</taxon>
        <taxon>Setariidae</taxon>
        <taxon>Setaria</taxon>
    </lineage>
</organism>
<sequence length="128" mass="14905">MWYTWAVVIVLTSCCILSATACKIDIKMQSQTNMPFQVQIYVPSIRTKTERLLIKRKNQVRRVTIKGKYCDDEHWIFKTWKKKDNKWIPAKENKAKLEGNGSFDLIVSDDFVPRIGNRFAVICSEGQC</sequence>
<proteinExistence type="predicted"/>
<feature type="chain" id="PRO_5036743853" evidence="1">
    <location>
        <begin position="22"/>
        <end position="128"/>
    </location>
</feature>
<evidence type="ECO:0000256" key="1">
    <source>
        <dbReference type="SAM" id="SignalP"/>
    </source>
</evidence>
<evidence type="ECO:0000313" key="2">
    <source>
        <dbReference type="Proteomes" id="UP000887581"/>
    </source>
</evidence>
<name>A0A915PLZ3_9BILA</name>
<keyword evidence="2" id="KW-1185">Reference proteome</keyword>
<accession>A0A915PLZ3</accession>
<dbReference type="PANTHER" id="PTHR37427:SF2">
    <property type="entry name" value="SECRETED PROTEIN"/>
    <property type="match status" value="1"/>
</dbReference>
<feature type="signal peptide" evidence="1">
    <location>
        <begin position="1"/>
        <end position="21"/>
    </location>
</feature>
<protein>
    <submittedName>
        <fullName evidence="3">Uncharacterized protein</fullName>
    </submittedName>
</protein>